<dbReference type="OrthoDB" id="214150at2"/>
<evidence type="ECO:0000313" key="2">
    <source>
        <dbReference type="EMBL" id="AZL57640.1"/>
    </source>
</evidence>
<dbReference type="RefSeq" id="WP_125323828.1">
    <property type="nucleotide sequence ID" value="NZ_CP034328.1"/>
</dbReference>
<proteinExistence type="predicted"/>
<evidence type="ECO:0000259" key="1">
    <source>
        <dbReference type="Pfam" id="PF08818"/>
    </source>
</evidence>
<dbReference type="InterPro" id="IPR014922">
    <property type="entry name" value="YdhG-like"/>
</dbReference>
<dbReference type="Pfam" id="PF08818">
    <property type="entry name" value="DUF1801"/>
    <property type="match status" value="1"/>
</dbReference>
<dbReference type="EMBL" id="CP034328">
    <property type="protein sequence ID" value="AZL57640.1"/>
    <property type="molecule type" value="Genomic_DNA"/>
</dbReference>
<accession>A0A3S8U210</accession>
<sequence>MITEIEDFFTHGCGRCDRFATPDCSTRQWASGLAGLRRICLAAELQETVKWGHPCYMHAGRNVAIIGAFRGDFRLTFFDAALLKDPGRVLEKQGPNTRHADCLRFTDNAGPAHMESTIAAYLAEAMANAAAGLRPPKADEDLELPDELVTALDADPDLAEAFHALTPGRQKSYVILLSGAKTSATRFARIEKARPRILAGKGAMER</sequence>
<dbReference type="Pfam" id="PF13376">
    <property type="entry name" value="OmdA"/>
    <property type="match status" value="1"/>
</dbReference>
<protein>
    <recommendedName>
        <fullName evidence="1">YdhG-like domain-containing protein</fullName>
    </recommendedName>
</protein>
<dbReference type="KEGG" id="taw:EI545_01535"/>
<dbReference type="AlphaFoldDB" id="A0A3S8U210"/>
<dbReference type="Proteomes" id="UP000282002">
    <property type="component" value="Chromosome"/>
</dbReference>
<keyword evidence="3" id="KW-1185">Reference proteome</keyword>
<feature type="domain" description="YdhG-like" evidence="1">
    <location>
        <begin position="31"/>
        <end position="126"/>
    </location>
</feature>
<name>A0A3S8U210_9RHOB</name>
<dbReference type="PIRSF" id="PIRSF021308">
    <property type="entry name" value="UCP021308"/>
    <property type="match status" value="1"/>
</dbReference>
<organism evidence="2 3">
    <name type="scientific">Tabrizicola piscis</name>
    <dbReference type="NCBI Taxonomy" id="2494374"/>
    <lineage>
        <taxon>Bacteria</taxon>
        <taxon>Pseudomonadati</taxon>
        <taxon>Pseudomonadota</taxon>
        <taxon>Alphaproteobacteria</taxon>
        <taxon>Rhodobacterales</taxon>
        <taxon>Paracoccaceae</taxon>
        <taxon>Tabrizicola</taxon>
    </lineage>
</organism>
<reference evidence="2 3" key="1">
    <citation type="submission" date="2018-12" db="EMBL/GenBank/DDBJ databases">
        <title>Complete genome sequencing of Tabrizicola sp. K13M18.</title>
        <authorList>
            <person name="Bae J.-W."/>
        </authorList>
    </citation>
    <scope>NUCLEOTIDE SEQUENCE [LARGE SCALE GENOMIC DNA]</scope>
    <source>
        <strain evidence="2 3">K13M18</strain>
    </source>
</reference>
<dbReference type="SUPFAM" id="SSF159888">
    <property type="entry name" value="YdhG-like"/>
    <property type="match status" value="1"/>
</dbReference>
<dbReference type="InterPro" id="IPR016786">
    <property type="entry name" value="YdeI_bac"/>
</dbReference>
<gene>
    <name evidence="2" type="ORF">EI545_01535</name>
</gene>
<evidence type="ECO:0000313" key="3">
    <source>
        <dbReference type="Proteomes" id="UP000282002"/>
    </source>
</evidence>